<dbReference type="Proteomes" id="UP001627284">
    <property type="component" value="Unassembled WGS sequence"/>
</dbReference>
<evidence type="ECO:0000313" key="1">
    <source>
        <dbReference type="EMBL" id="KAL3360028.1"/>
    </source>
</evidence>
<protein>
    <submittedName>
        <fullName evidence="1">Uncharacterized protein</fullName>
    </submittedName>
</protein>
<proteinExistence type="predicted"/>
<gene>
    <name evidence="1" type="ORF">AABB24_016504</name>
</gene>
<accession>A0ABD2TU98</accession>
<comment type="caution">
    <text evidence="1">The sequence shown here is derived from an EMBL/GenBank/DDBJ whole genome shotgun (WGS) entry which is preliminary data.</text>
</comment>
<reference evidence="1 2" key="1">
    <citation type="submission" date="2024-05" db="EMBL/GenBank/DDBJ databases">
        <title>De novo assembly of an allotetraploid wild potato.</title>
        <authorList>
            <person name="Hosaka A.J."/>
        </authorList>
    </citation>
    <scope>NUCLEOTIDE SEQUENCE [LARGE SCALE GENOMIC DNA]</scope>
    <source>
        <tissue evidence="1">Young leaves</tissue>
    </source>
</reference>
<name>A0ABD2TU98_9SOLN</name>
<dbReference type="EMBL" id="JBJKTR010000009">
    <property type="protein sequence ID" value="KAL3360028.1"/>
    <property type="molecule type" value="Genomic_DNA"/>
</dbReference>
<evidence type="ECO:0000313" key="2">
    <source>
        <dbReference type="Proteomes" id="UP001627284"/>
    </source>
</evidence>
<keyword evidence="2" id="KW-1185">Reference proteome</keyword>
<organism evidence="1 2">
    <name type="scientific">Solanum stoloniferum</name>
    <dbReference type="NCBI Taxonomy" id="62892"/>
    <lineage>
        <taxon>Eukaryota</taxon>
        <taxon>Viridiplantae</taxon>
        <taxon>Streptophyta</taxon>
        <taxon>Embryophyta</taxon>
        <taxon>Tracheophyta</taxon>
        <taxon>Spermatophyta</taxon>
        <taxon>Magnoliopsida</taxon>
        <taxon>eudicotyledons</taxon>
        <taxon>Gunneridae</taxon>
        <taxon>Pentapetalae</taxon>
        <taxon>asterids</taxon>
        <taxon>lamiids</taxon>
        <taxon>Solanales</taxon>
        <taxon>Solanaceae</taxon>
        <taxon>Solanoideae</taxon>
        <taxon>Solaneae</taxon>
        <taxon>Solanum</taxon>
    </lineage>
</organism>
<dbReference type="AlphaFoldDB" id="A0ABD2TU98"/>
<feature type="non-terminal residue" evidence="1">
    <location>
        <position position="108"/>
    </location>
</feature>
<sequence>MKLGRIQNSKFEKFFSQFGGDILSLQFRLDPEEEREMGDWDRSSVLGTRRGIISQPQGRNHAALAAVRRLWNSCHWREEDEQEWGLFWVSCTRLFCMYYCCYCEGFRI</sequence>